<dbReference type="EMBL" id="CM029051">
    <property type="protein sequence ID" value="KAG2561129.1"/>
    <property type="molecule type" value="Genomic_DNA"/>
</dbReference>
<name>A0A8T0PKJ1_PANVG</name>
<proteinExistence type="predicted"/>
<evidence type="ECO:0000313" key="1">
    <source>
        <dbReference type="EMBL" id="KAG2561129.1"/>
    </source>
</evidence>
<sequence length="125" mass="14579">MLLFANFMVLTRDAHLYTFAKTVNTKSKSVVICETMAGLDLSVLDSGSVTGSLHGWRKCRTKFGKDQKEKFDGMVIYFWWNIWKERNRETFRQKSLQQCQVALLCNDDIQQYQLATRTTARGQER</sequence>
<dbReference type="AlphaFoldDB" id="A0A8T0PKJ1"/>
<organism evidence="1 2">
    <name type="scientific">Panicum virgatum</name>
    <name type="common">Blackwell switchgrass</name>
    <dbReference type="NCBI Taxonomy" id="38727"/>
    <lineage>
        <taxon>Eukaryota</taxon>
        <taxon>Viridiplantae</taxon>
        <taxon>Streptophyta</taxon>
        <taxon>Embryophyta</taxon>
        <taxon>Tracheophyta</taxon>
        <taxon>Spermatophyta</taxon>
        <taxon>Magnoliopsida</taxon>
        <taxon>Liliopsida</taxon>
        <taxon>Poales</taxon>
        <taxon>Poaceae</taxon>
        <taxon>PACMAD clade</taxon>
        <taxon>Panicoideae</taxon>
        <taxon>Panicodae</taxon>
        <taxon>Paniceae</taxon>
        <taxon>Panicinae</taxon>
        <taxon>Panicum</taxon>
        <taxon>Panicum sect. Hiantes</taxon>
    </lineage>
</organism>
<dbReference type="Proteomes" id="UP000823388">
    <property type="component" value="Chromosome 8K"/>
</dbReference>
<accession>A0A8T0PKJ1</accession>
<protein>
    <submittedName>
        <fullName evidence="1">Uncharacterized protein</fullName>
    </submittedName>
</protein>
<gene>
    <name evidence="1" type="ORF">PVAP13_8KG141105</name>
</gene>
<reference evidence="1" key="1">
    <citation type="submission" date="2020-05" db="EMBL/GenBank/DDBJ databases">
        <title>WGS assembly of Panicum virgatum.</title>
        <authorList>
            <person name="Lovell J.T."/>
            <person name="Jenkins J."/>
            <person name="Shu S."/>
            <person name="Juenger T.E."/>
            <person name="Schmutz J."/>
        </authorList>
    </citation>
    <scope>NUCLEOTIDE SEQUENCE</scope>
    <source>
        <strain evidence="1">AP13</strain>
    </source>
</reference>
<keyword evidence="2" id="KW-1185">Reference proteome</keyword>
<comment type="caution">
    <text evidence="1">The sequence shown here is derived from an EMBL/GenBank/DDBJ whole genome shotgun (WGS) entry which is preliminary data.</text>
</comment>
<evidence type="ECO:0000313" key="2">
    <source>
        <dbReference type="Proteomes" id="UP000823388"/>
    </source>
</evidence>